<comment type="similarity">
    <text evidence="4">Belongs to the diacylglycerol acyltransferase family.</text>
</comment>
<evidence type="ECO:0000256" key="7">
    <source>
        <dbReference type="ARBA" id="ARBA00022679"/>
    </source>
</evidence>
<evidence type="ECO:0000256" key="8">
    <source>
        <dbReference type="ARBA" id="ARBA00022692"/>
    </source>
</evidence>
<proteinExistence type="inferred from homology"/>
<keyword evidence="16" id="KW-1185">Reference proteome</keyword>
<evidence type="ECO:0000256" key="11">
    <source>
        <dbReference type="ARBA" id="ARBA00022989"/>
    </source>
</evidence>
<evidence type="ECO:0000256" key="2">
    <source>
        <dbReference type="ARBA" id="ARBA00004771"/>
    </source>
</evidence>
<keyword evidence="9" id="KW-0319">Glycerol metabolism</keyword>
<dbReference type="AlphaFoldDB" id="A0A3R7WFD2"/>
<evidence type="ECO:0000256" key="10">
    <source>
        <dbReference type="ARBA" id="ARBA00022824"/>
    </source>
</evidence>
<dbReference type="PANTHER" id="PTHR12317:SF0">
    <property type="entry name" value="ACYLTRANSFERASE"/>
    <property type="match status" value="1"/>
</dbReference>
<evidence type="ECO:0000256" key="9">
    <source>
        <dbReference type="ARBA" id="ARBA00022798"/>
    </source>
</evidence>
<comment type="subcellular location">
    <subcellularLocation>
        <location evidence="1">Endoplasmic reticulum membrane</location>
        <topology evidence="1">Multi-pass membrane protein</topology>
    </subcellularLocation>
</comment>
<protein>
    <recommendedName>
        <fullName evidence="5">diacylglycerol O-acyltransferase</fullName>
        <ecNumber evidence="5">2.3.1.20</ecNumber>
    </recommendedName>
</protein>
<accession>A0A3R7WFD2</accession>
<comment type="caution">
    <text evidence="15">The sequence shown here is derived from an EMBL/GenBank/DDBJ whole genome shotgun (WGS) entry which is preliminary data.</text>
</comment>
<keyword evidence="12" id="KW-0443">Lipid metabolism</keyword>
<evidence type="ECO:0000256" key="1">
    <source>
        <dbReference type="ARBA" id="ARBA00004477"/>
    </source>
</evidence>
<evidence type="ECO:0000256" key="13">
    <source>
        <dbReference type="ARBA" id="ARBA00023136"/>
    </source>
</evidence>
<keyword evidence="8" id="KW-0812">Transmembrane</keyword>
<dbReference type="EC" id="2.3.1.20" evidence="5"/>
<dbReference type="PANTHER" id="PTHR12317">
    <property type="entry name" value="DIACYLGLYCEROL O-ACYLTRANSFERASE"/>
    <property type="match status" value="1"/>
</dbReference>
<dbReference type="InterPro" id="IPR007130">
    <property type="entry name" value="DAGAT"/>
</dbReference>
<keyword evidence="6" id="KW-0444">Lipid biosynthesis</keyword>
<dbReference type="GO" id="GO:0019432">
    <property type="term" value="P:triglyceride biosynthetic process"/>
    <property type="evidence" value="ECO:0007669"/>
    <property type="project" value="TreeGrafter"/>
</dbReference>
<keyword evidence="7" id="KW-0808">Transferase</keyword>
<reference evidence="15" key="1">
    <citation type="submission" date="2018-07" db="EMBL/GenBank/DDBJ databases">
        <title>Annotation of Aphanomyces astaci genome assembly.</title>
        <authorList>
            <person name="Studholme D.J."/>
        </authorList>
    </citation>
    <scope>NUCLEOTIDE SEQUENCE [LARGE SCALE GENOMIC DNA]</scope>
    <source>
        <strain evidence="15">Pc</strain>
    </source>
</reference>
<dbReference type="GO" id="GO:0006071">
    <property type="term" value="P:glycerol metabolic process"/>
    <property type="evidence" value="ECO:0007669"/>
    <property type="project" value="UniProtKB-KW"/>
</dbReference>
<dbReference type="Pfam" id="PF03982">
    <property type="entry name" value="DAGAT"/>
    <property type="match status" value="1"/>
</dbReference>
<evidence type="ECO:0000256" key="14">
    <source>
        <dbReference type="ARBA" id="ARBA00023315"/>
    </source>
</evidence>
<evidence type="ECO:0000256" key="4">
    <source>
        <dbReference type="ARBA" id="ARBA00005420"/>
    </source>
</evidence>
<keyword evidence="11" id="KW-1133">Transmembrane helix</keyword>
<dbReference type="GO" id="GO:0004144">
    <property type="term" value="F:diacylglycerol O-acyltransferase activity"/>
    <property type="evidence" value="ECO:0007669"/>
    <property type="project" value="UniProtKB-EC"/>
</dbReference>
<evidence type="ECO:0000256" key="3">
    <source>
        <dbReference type="ARBA" id="ARBA00005189"/>
    </source>
</evidence>
<dbReference type="Proteomes" id="UP000284702">
    <property type="component" value="Unassembled WGS sequence"/>
</dbReference>
<keyword evidence="14" id="KW-0012">Acyltransferase</keyword>
<dbReference type="GO" id="GO:0005789">
    <property type="term" value="C:endoplasmic reticulum membrane"/>
    <property type="evidence" value="ECO:0007669"/>
    <property type="project" value="UniProtKB-SubCell"/>
</dbReference>
<organism evidence="15 16">
    <name type="scientific">Aphanomyces astaci</name>
    <name type="common">Crayfish plague agent</name>
    <dbReference type="NCBI Taxonomy" id="112090"/>
    <lineage>
        <taxon>Eukaryota</taxon>
        <taxon>Sar</taxon>
        <taxon>Stramenopiles</taxon>
        <taxon>Oomycota</taxon>
        <taxon>Saprolegniomycetes</taxon>
        <taxon>Saprolegniales</taxon>
        <taxon>Verrucalvaceae</taxon>
        <taxon>Aphanomyces</taxon>
    </lineage>
</organism>
<dbReference type="VEuPathDB" id="FungiDB:H257_03774"/>
<evidence type="ECO:0000256" key="12">
    <source>
        <dbReference type="ARBA" id="ARBA00023098"/>
    </source>
</evidence>
<evidence type="ECO:0000313" key="15">
    <source>
        <dbReference type="EMBL" id="RQM24848.1"/>
    </source>
</evidence>
<evidence type="ECO:0000313" key="16">
    <source>
        <dbReference type="Proteomes" id="UP000284702"/>
    </source>
</evidence>
<comment type="pathway">
    <text evidence="3">Lipid metabolism.</text>
</comment>
<evidence type="ECO:0000256" key="5">
    <source>
        <dbReference type="ARBA" id="ARBA00013244"/>
    </source>
</evidence>
<keyword evidence="10" id="KW-0256">Endoplasmic reticulum</keyword>
<comment type="pathway">
    <text evidence="2">Glycerolipid metabolism; triacylglycerol biosynthesis.</text>
</comment>
<evidence type="ECO:0000256" key="6">
    <source>
        <dbReference type="ARBA" id="ARBA00022516"/>
    </source>
</evidence>
<sequence length="135" mass="15368">MREVKKSGSAVSKPAAAAASKDDGVVRLHHPDPSFCDTLPIWNPPKSVRHFFLSTLKVPLLLFWGRGFTWLPKRLTGKRKFGVVHGKPIPVVQNENPTEEELVKIHTLYVEELNDLFLRYKAQFGYDDDETLVIQ</sequence>
<keyword evidence="13" id="KW-0472">Membrane</keyword>
<gene>
    <name evidence="15" type="ORF">B5M09_006065</name>
</gene>
<dbReference type="EMBL" id="MZMZ02002645">
    <property type="protein sequence ID" value="RQM24848.1"/>
    <property type="molecule type" value="Genomic_DNA"/>
</dbReference>
<name>A0A3R7WFD2_APHAT</name>